<keyword evidence="3" id="KW-1185">Reference proteome</keyword>
<evidence type="ECO:0000256" key="1">
    <source>
        <dbReference type="SAM" id="MobiDB-lite"/>
    </source>
</evidence>
<protein>
    <submittedName>
        <fullName evidence="2">Uncharacterized protein</fullName>
    </submittedName>
</protein>
<dbReference type="EMBL" id="VYZN01000043">
    <property type="protein sequence ID" value="KAE9530057.1"/>
    <property type="molecule type" value="Genomic_DNA"/>
</dbReference>
<gene>
    <name evidence="2" type="ORF">AGLY_011519</name>
</gene>
<sequence length="310" mass="34029">MIKKCTVINYVDGTNYEVKTVVGPFERESQAKNVAKAWLGPDSSESSFENESPVQPITKKRKETAKCSRKLENDFLKLPVPPTLPLSARGTTAGESPLMSSDVIPGSSFISENSTPIDNLKKATISSSEVELLLSDTIIEPNPNSENISPLHDITIKSEDGLKTSTAEDNVSNLLANSLMLLDDSTGFQDINYRDNNAQYDNFDSTLINNEETNSTNTADSGLMDLSNFISKKCNSNVKIVNAMKNMDQKLQVIMKADSRMRSLALPIPVLPTELITLLAAKCIEEVDVVESILSDDIDGLNNQEELYET</sequence>
<feature type="region of interest" description="Disordered" evidence="1">
    <location>
        <begin position="40"/>
        <end position="63"/>
    </location>
</feature>
<reference evidence="2 3" key="1">
    <citation type="submission" date="2019-08" db="EMBL/GenBank/DDBJ databases">
        <title>The genome of the soybean aphid Biotype 1, its phylome, world population structure and adaptation to the North American continent.</title>
        <authorList>
            <person name="Giordano R."/>
            <person name="Donthu R.K."/>
            <person name="Hernandez A.G."/>
            <person name="Wright C.L."/>
            <person name="Zimin A.V."/>
        </authorList>
    </citation>
    <scope>NUCLEOTIDE SEQUENCE [LARGE SCALE GENOMIC DNA]</scope>
    <source>
        <tissue evidence="2">Whole aphids</tissue>
    </source>
</reference>
<name>A0A6G0TC57_APHGL</name>
<comment type="caution">
    <text evidence="2">The sequence shown here is derived from an EMBL/GenBank/DDBJ whole genome shotgun (WGS) entry which is preliminary data.</text>
</comment>
<feature type="compositionally biased region" description="Polar residues" evidence="1">
    <location>
        <begin position="43"/>
        <end position="55"/>
    </location>
</feature>
<dbReference type="Proteomes" id="UP000475862">
    <property type="component" value="Unassembled WGS sequence"/>
</dbReference>
<dbReference type="OrthoDB" id="6630396at2759"/>
<proteinExistence type="predicted"/>
<organism evidence="2 3">
    <name type="scientific">Aphis glycines</name>
    <name type="common">Soybean aphid</name>
    <dbReference type="NCBI Taxonomy" id="307491"/>
    <lineage>
        <taxon>Eukaryota</taxon>
        <taxon>Metazoa</taxon>
        <taxon>Ecdysozoa</taxon>
        <taxon>Arthropoda</taxon>
        <taxon>Hexapoda</taxon>
        <taxon>Insecta</taxon>
        <taxon>Pterygota</taxon>
        <taxon>Neoptera</taxon>
        <taxon>Paraneoptera</taxon>
        <taxon>Hemiptera</taxon>
        <taxon>Sternorrhyncha</taxon>
        <taxon>Aphidomorpha</taxon>
        <taxon>Aphidoidea</taxon>
        <taxon>Aphididae</taxon>
        <taxon>Aphidini</taxon>
        <taxon>Aphis</taxon>
        <taxon>Aphis</taxon>
    </lineage>
</organism>
<accession>A0A6G0TC57</accession>
<dbReference type="AlphaFoldDB" id="A0A6G0TC57"/>
<evidence type="ECO:0000313" key="3">
    <source>
        <dbReference type="Proteomes" id="UP000475862"/>
    </source>
</evidence>
<evidence type="ECO:0000313" key="2">
    <source>
        <dbReference type="EMBL" id="KAE9530057.1"/>
    </source>
</evidence>